<dbReference type="EMBL" id="CP001406">
    <property type="protein sequence ID" value="ACO25708.1"/>
    <property type="molecule type" value="Genomic_DNA"/>
</dbReference>
<reference evidence="2 3" key="1">
    <citation type="submission" date="2009-02" db="EMBL/GenBank/DDBJ databases">
        <title>Genome sequence of Bacillus cereus 03BB102.</title>
        <authorList>
            <person name="Dodson R.J."/>
            <person name="Jackson P."/>
            <person name="Munk A.C."/>
            <person name="Brettin T."/>
            <person name="Bruce D."/>
            <person name="Detter C."/>
            <person name="Tapia R."/>
            <person name="Han C."/>
            <person name="Sutton G."/>
            <person name="Sims D."/>
        </authorList>
    </citation>
    <scope>NUCLEOTIDE SEQUENCE [LARGE SCALE GENOMIC DNA]</scope>
    <source>
        <strain evidence="2 3">03BB102</strain>
        <plasmid evidence="3">Plasmid p03BB102_179</plasmid>
    </source>
</reference>
<protein>
    <recommendedName>
        <fullName evidence="4">Group-specific protein</fullName>
    </recommendedName>
</protein>
<organism evidence="2 3">
    <name type="scientific">Bacillus cereus (strain 03BB102)</name>
    <dbReference type="NCBI Taxonomy" id="572264"/>
    <lineage>
        <taxon>Bacteria</taxon>
        <taxon>Bacillati</taxon>
        <taxon>Bacillota</taxon>
        <taxon>Bacilli</taxon>
        <taxon>Bacillales</taxon>
        <taxon>Bacillaceae</taxon>
        <taxon>Bacillus</taxon>
        <taxon>Bacillus cereus group</taxon>
    </lineage>
</organism>
<evidence type="ECO:0000313" key="3">
    <source>
        <dbReference type="Proteomes" id="UP000002210"/>
    </source>
</evidence>
<name>A0A125Y9W8_BACC3</name>
<dbReference type="Proteomes" id="UP000002210">
    <property type="component" value="Plasmid p03BB102_179"/>
</dbReference>
<evidence type="ECO:0008006" key="4">
    <source>
        <dbReference type="Google" id="ProtNLM"/>
    </source>
</evidence>
<sequence>MTPTGTPVILLDYAVLLGLIIIVNIIIVQLFLALKTLNFKAFLYGLLVGLLQTIGLYMFLDTSVKLGLLFIIISIIAAVVLLILELKKCYSL</sequence>
<keyword evidence="1" id="KW-1133">Transmembrane helix</keyword>
<evidence type="ECO:0000313" key="2">
    <source>
        <dbReference type="EMBL" id="ACO25708.1"/>
    </source>
</evidence>
<proteinExistence type="predicted"/>
<evidence type="ECO:0000256" key="1">
    <source>
        <dbReference type="SAM" id="Phobius"/>
    </source>
</evidence>
<geneLocation type="plasmid" evidence="2 3">
    <name>p03BB102_179</name>
</geneLocation>
<feature type="transmembrane region" description="Helical" evidence="1">
    <location>
        <begin position="41"/>
        <end position="60"/>
    </location>
</feature>
<feature type="transmembrane region" description="Helical" evidence="1">
    <location>
        <begin position="13"/>
        <end position="34"/>
    </location>
</feature>
<keyword evidence="1" id="KW-0812">Transmembrane</keyword>
<keyword evidence="2" id="KW-0614">Plasmid</keyword>
<accession>A0A125Y9W8</accession>
<feature type="transmembrane region" description="Helical" evidence="1">
    <location>
        <begin position="66"/>
        <end position="84"/>
    </location>
</feature>
<dbReference type="KEGG" id="bcx:BCA_A0115"/>
<keyword evidence="1" id="KW-0472">Membrane</keyword>
<dbReference type="AlphaFoldDB" id="A0A125Y9W8"/>
<gene>
    <name evidence="2" type="ordered locus">BCA_A0115</name>
</gene>